<feature type="compositionally biased region" description="Basic residues" evidence="1">
    <location>
        <begin position="134"/>
        <end position="143"/>
    </location>
</feature>
<dbReference type="EMBL" id="BKCJ011178875">
    <property type="protein sequence ID" value="GFC99503.1"/>
    <property type="molecule type" value="Genomic_DNA"/>
</dbReference>
<proteinExistence type="predicted"/>
<accession>A0A699SRQ2</accession>
<gene>
    <name evidence="2" type="ORF">Tci_871473</name>
</gene>
<evidence type="ECO:0000256" key="1">
    <source>
        <dbReference type="SAM" id="MobiDB-lite"/>
    </source>
</evidence>
<comment type="caution">
    <text evidence="2">The sequence shown here is derived from an EMBL/GenBank/DDBJ whole genome shotgun (WGS) entry which is preliminary data.</text>
</comment>
<name>A0A699SRQ2_TANCI</name>
<organism evidence="2">
    <name type="scientific">Tanacetum cinerariifolium</name>
    <name type="common">Dalmatian daisy</name>
    <name type="synonym">Chrysanthemum cinerariifolium</name>
    <dbReference type="NCBI Taxonomy" id="118510"/>
    <lineage>
        <taxon>Eukaryota</taxon>
        <taxon>Viridiplantae</taxon>
        <taxon>Streptophyta</taxon>
        <taxon>Embryophyta</taxon>
        <taxon>Tracheophyta</taxon>
        <taxon>Spermatophyta</taxon>
        <taxon>Magnoliopsida</taxon>
        <taxon>eudicotyledons</taxon>
        <taxon>Gunneridae</taxon>
        <taxon>Pentapetalae</taxon>
        <taxon>asterids</taxon>
        <taxon>campanulids</taxon>
        <taxon>Asterales</taxon>
        <taxon>Asteraceae</taxon>
        <taxon>Asteroideae</taxon>
        <taxon>Anthemideae</taxon>
        <taxon>Anthemidinae</taxon>
        <taxon>Tanacetum</taxon>
    </lineage>
</organism>
<dbReference type="AlphaFoldDB" id="A0A699SRQ2"/>
<feature type="region of interest" description="Disordered" evidence="1">
    <location>
        <begin position="109"/>
        <end position="159"/>
    </location>
</feature>
<sequence>EIFILAVGYFEACSLLNNSRNETLQHTNKLAASGCKPPLRALGPAQQTANARLPVVGALGALSLRYGRKLRVAAGGPPRSLRRWPGQLLAARPGAQRRAVPSYRGEFAGQQRKALPRPRWPQHLFPPQSAQPRRAVRGARVGRRVPPLRERPPEAGFTH</sequence>
<evidence type="ECO:0000313" key="2">
    <source>
        <dbReference type="EMBL" id="GFC99503.1"/>
    </source>
</evidence>
<feature type="non-terminal residue" evidence="2">
    <location>
        <position position="1"/>
    </location>
</feature>
<reference evidence="2" key="1">
    <citation type="journal article" date="2019" name="Sci. Rep.">
        <title>Draft genome of Tanacetum cinerariifolium, the natural source of mosquito coil.</title>
        <authorList>
            <person name="Yamashiro T."/>
            <person name="Shiraishi A."/>
            <person name="Satake H."/>
            <person name="Nakayama K."/>
        </authorList>
    </citation>
    <scope>NUCLEOTIDE SEQUENCE</scope>
</reference>
<protein>
    <submittedName>
        <fullName evidence="2">Uncharacterized protein</fullName>
    </submittedName>
</protein>